<dbReference type="EMBL" id="JBCGBO010000006">
    <property type="protein sequence ID" value="KAK9194322.1"/>
    <property type="molecule type" value="Genomic_DNA"/>
</dbReference>
<evidence type="ECO:0000313" key="1">
    <source>
        <dbReference type="EMBL" id="KAK9194322.1"/>
    </source>
</evidence>
<protein>
    <submittedName>
        <fullName evidence="1">Uncharacterized protein</fullName>
    </submittedName>
</protein>
<reference evidence="1 2" key="1">
    <citation type="submission" date="2024-05" db="EMBL/GenBank/DDBJ databases">
        <title>Haplotype-resolved chromosome-level genome assembly of Huyou (Citrus changshanensis).</title>
        <authorList>
            <person name="Miao C."/>
            <person name="Chen W."/>
            <person name="Wu Y."/>
            <person name="Wang L."/>
            <person name="Zhao S."/>
            <person name="Grierson D."/>
            <person name="Xu C."/>
            <person name="Chen K."/>
        </authorList>
    </citation>
    <scope>NUCLEOTIDE SEQUENCE [LARGE SCALE GENOMIC DNA]</scope>
    <source>
        <strain evidence="1">01-14</strain>
        <tissue evidence="1">Leaf</tissue>
    </source>
</reference>
<sequence length="94" mass="10882">MHDKTYVEHSSIEIPFTRFFGARVLAILPIWRIVKLTALAFGLGFDQKSNDFKIVRILYAGFFDGKPAEVEVYSLSGERQFVDDDWSYRRTLCA</sequence>
<name>A0AAP0QGU2_9ROSI</name>
<keyword evidence="2" id="KW-1185">Reference proteome</keyword>
<gene>
    <name evidence="1" type="ORF">WN944_005026</name>
</gene>
<dbReference type="AlphaFoldDB" id="A0AAP0QGU2"/>
<dbReference type="Proteomes" id="UP001428341">
    <property type="component" value="Unassembled WGS sequence"/>
</dbReference>
<evidence type="ECO:0000313" key="2">
    <source>
        <dbReference type="Proteomes" id="UP001428341"/>
    </source>
</evidence>
<comment type="caution">
    <text evidence="1">The sequence shown here is derived from an EMBL/GenBank/DDBJ whole genome shotgun (WGS) entry which is preliminary data.</text>
</comment>
<organism evidence="1 2">
    <name type="scientific">Citrus x changshan-huyou</name>
    <dbReference type="NCBI Taxonomy" id="2935761"/>
    <lineage>
        <taxon>Eukaryota</taxon>
        <taxon>Viridiplantae</taxon>
        <taxon>Streptophyta</taxon>
        <taxon>Embryophyta</taxon>
        <taxon>Tracheophyta</taxon>
        <taxon>Spermatophyta</taxon>
        <taxon>Magnoliopsida</taxon>
        <taxon>eudicotyledons</taxon>
        <taxon>Gunneridae</taxon>
        <taxon>Pentapetalae</taxon>
        <taxon>rosids</taxon>
        <taxon>malvids</taxon>
        <taxon>Sapindales</taxon>
        <taxon>Rutaceae</taxon>
        <taxon>Aurantioideae</taxon>
        <taxon>Citrus</taxon>
    </lineage>
</organism>
<accession>A0AAP0QGU2</accession>
<proteinExistence type="predicted"/>